<dbReference type="AlphaFoldDB" id="A0A4S4BJK1"/>
<keyword evidence="6" id="KW-1185">Reference proteome</keyword>
<evidence type="ECO:0000256" key="4">
    <source>
        <dbReference type="SAM" id="MobiDB-lite"/>
    </source>
</evidence>
<dbReference type="OrthoDB" id="7995890at2"/>
<sequence>MQGSEGAGAGDRRAAVQVRCAVGAPRCAEPGVPGPGEPGRRGTAMSSRALSERPRLRSPGRMKYDKARKTDMLLLPERVVELNEAAGAILWLCDGRRSVEQMIGELEERYGQTGLKDDIVEFLDSAAERGWLE</sequence>
<evidence type="ECO:0000313" key="5">
    <source>
        <dbReference type="EMBL" id="THF74625.1"/>
    </source>
</evidence>
<dbReference type="Pfam" id="PF05402">
    <property type="entry name" value="PqqD"/>
    <property type="match status" value="1"/>
</dbReference>
<dbReference type="GO" id="GO:0048038">
    <property type="term" value="F:quinone binding"/>
    <property type="evidence" value="ECO:0007669"/>
    <property type="project" value="InterPro"/>
</dbReference>
<proteinExistence type="predicted"/>
<accession>A0A4S4BJK1</accession>
<dbReference type="NCBIfam" id="TIGR03859">
    <property type="entry name" value="PQQ_PqqD"/>
    <property type="match status" value="1"/>
</dbReference>
<name>A0A4S4BJK1_9BACL</name>
<comment type="pathway">
    <text evidence="1">Cofactor biosynthesis; pyrroloquinoline quinone biosynthesis.</text>
</comment>
<evidence type="ECO:0000256" key="1">
    <source>
        <dbReference type="ARBA" id="ARBA00004886"/>
    </source>
</evidence>
<evidence type="ECO:0000256" key="3">
    <source>
        <dbReference type="ARBA" id="ARBA00022905"/>
    </source>
</evidence>
<keyword evidence="3" id="KW-0884">PQQ biosynthesis</keyword>
<organism evidence="5 6">
    <name type="scientific">Cohnella fermenti</name>
    <dbReference type="NCBI Taxonomy" id="2565925"/>
    <lineage>
        <taxon>Bacteria</taxon>
        <taxon>Bacillati</taxon>
        <taxon>Bacillota</taxon>
        <taxon>Bacilli</taxon>
        <taxon>Bacillales</taxon>
        <taxon>Paenibacillaceae</taxon>
        <taxon>Cohnella</taxon>
    </lineage>
</organism>
<comment type="subunit">
    <text evidence="2">Monomer. Interacts with PqqE.</text>
</comment>
<protein>
    <submittedName>
        <fullName evidence="5">Pyrroloquinoline quinone biosynthesis peptide chaperone PqqD</fullName>
    </submittedName>
</protein>
<dbReference type="UniPathway" id="UPA00539"/>
<reference evidence="5 6" key="1">
    <citation type="submission" date="2019-04" db="EMBL/GenBank/DDBJ databases">
        <title>Cohnella sp. nov. isolated from preserved vegetables.</title>
        <authorList>
            <person name="Lin S.-Y."/>
            <person name="Hung M.-H."/>
            <person name="Young C.-C."/>
        </authorList>
    </citation>
    <scope>NUCLEOTIDE SEQUENCE [LARGE SCALE GENOMIC DNA]</scope>
    <source>
        <strain evidence="5 6">CC-MHH1044</strain>
    </source>
</reference>
<dbReference type="EMBL" id="SSOB01000039">
    <property type="protein sequence ID" value="THF74625.1"/>
    <property type="molecule type" value="Genomic_DNA"/>
</dbReference>
<dbReference type="Gene3D" id="1.10.10.1150">
    <property type="entry name" value="Coenzyme PQQ synthesis protein D (PqqD)"/>
    <property type="match status" value="1"/>
</dbReference>
<evidence type="ECO:0000313" key="6">
    <source>
        <dbReference type="Proteomes" id="UP000310636"/>
    </source>
</evidence>
<dbReference type="InterPro" id="IPR041881">
    <property type="entry name" value="PqqD_sf"/>
</dbReference>
<comment type="caution">
    <text evidence="5">The sequence shown here is derived from an EMBL/GenBank/DDBJ whole genome shotgun (WGS) entry which is preliminary data.</text>
</comment>
<gene>
    <name evidence="5" type="primary">pqqD</name>
    <name evidence="5" type="ORF">E6C55_24830</name>
</gene>
<feature type="region of interest" description="Disordered" evidence="4">
    <location>
        <begin position="26"/>
        <end position="59"/>
    </location>
</feature>
<dbReference type="InterPro" id="IPR008792">
    <property type="entry name" value="PQQD"/>
</dbReference>
<dbReference type="GO" id="GO:0018189">
    <property type="term" value="P:pyrroloquinoline quinone biosynthetic process"/>
    <property type="evidence" value="ECO:0007669"/>
    <property type="project" value="UniProtKB-UniPathway"/>
</dbReference>
<dbReference type="Proteomes" id="UP000310636">
    <property type="component" value="Unassembled WGS sequence"/>
</dbReference>
<dbReference type="InterPro" id="IPR022479">
    <property type="entry name" value="PqqD_bac"/>
</dbReference>
<evidence type="ECO:0000256" key="2">
    <source>
        <dbReference type="ARBA" id="ARBA00011741"/>
    </source>
</evidence>